<evidence type="ECO:0000313" key="3">
    <source>
        <dbReference type="Proteomes" id="UP001466893"/>
    </source>
</evidence>
<feature type="transmembrane region" description="Helical" evidence="1">
    <location>
        <begin position="7"/>
        <end position="26"/>
    </location>
</feature>
<evidence type="ECO:0000256" key="1">
    <source>
        <dbReference type="SAM" id="Phobius"/>
    </source>
</evidence>
<keyword evidence="3" id="KW-1185">Reference proteome</keyword>
<gene>
    <name evidence="2" type="ORF">AAEY27_03250</name>
</gene>
<reference evidence="2 3" key="1">
    <citation type="submission" date="2024-04" db="EMBL/GenBank/DDBJ databases">
        <title>Kosakonia calanthae sp. nov., a halophilic bacterium isolated from leaves of Calanthe tiplacata.</title>
        <authorList>
            <person name="Wu P."/>
        </authorList>
    </citation>
    <scope>NUCLEOTIDE SEQUENCE [LARGE SCALE GENOMIC DNA]</scope>
    <source>
        <strain evidence="2 3">BYX6</strain>
    </source>
</reference>
<evidence type="ECO:0000313" key="2">
    <source>
        <dbReference type="EMBL" id="WZV98929.1"/>
    </source>
</evidence>
<accession>A0ABZ3B6X3</accession>
<protein>
    <submittedName>
        <fullName evidence="2">Uncharacterized protein</fullName>
    </submittedName>
</protein>
<organism evidence="2 3">
    <name type="scientific">Kosakonia calanthes</name>
    <dbReference type="NCBI Taxonomy" id="3139408"/>
    <lineage>
        <taxon>Bacteria</taxon>
        <taxon>Pseudomonadati</taxon>
        <taxon>Pseudomonadota</taxon>
        <taxon>Gammaproteobacteria</taxon>
        <taxon>Enterobacterales</taxon>
        <taxon>Enterobacteriaceae</taxon>
        <taxon>Kosakonia</taxon>
    </lineage>
</organism>
<feature type="transmembrane region" description="Helical" evidence="1">
    <location>
        <begin position="46"/>
        <end position="72"/>
    </location>
</feature>
<keyword evidence="1" id="KW-1133">Transmembrane helix</keyword>
<keyword evidence="1" id="KW-0472">Membrane</keyword>
<keyword evidence="1" id="KW-0812">Transmembrane</keyword>
<dbReference type="RefSeq" id="WP_342323489.1">
    <property type="nucleotide sequence ID" value="NZ_CP151800.1"/>
</dbReference>
<dbReference type="EMBL" id="CP151800">
    <property type="protein sequence ID" value="WZV98929.1"/>
    <property type="molecule type" value="Genomic_DNA"/>
</dbReference>
<proteinExistence type="predicted"/>
<dbReference type="Proteomes" id="UP001466893">
    <property type="component" value="Chromosome"/>
</dbReference>
<sequence>MKKAKKILIYVTAVIISFLIIPEIVLRTVSTDNMGRLSELTSLGGLFSPFLSLMVFFALSSIFIAIIGVYAVDKIYRALTRVKRE</sequence>
<name>A0ABZ3B6X3_9ENTR</name>